<protein>
    <submittedName>
        <fullName evidence="1">CTP synthase</fullName>
    </submittedName>
</protein>
<accession>A0ABQ2CCJ9</accession>
<comment type="caution">
    <text evidence="1">The sequence shown here is derived from an EMBL/GenBank/DDBJ whole genome shotgun (WGS) entry which is preliminary data.</text>
</comment>
<keyword evidence="2" id="KW-1185">Reference proteome</keyword>
<evidence type="ECO:0000313" key="1">
    <source>
        <dbReference type="EMBL" id="GGI77955.1"/>
    </source>
</evidence>
<sequence>MQLIHAGNLRRSTGDVRSLSRRYARGELVRVRKGVYASKEEWISLPPWERYRQTVLAVDLELPLSTFCLHTAAVVWDLNLLKVPGFVHLSGASRGHVGRSVPTTSAAPRSSGETGLERITSYGVRRHPGPTAAVRHKNLLVTPLPETVVGVIAKENFAAGVVLADHAMSRRRASGPHLGREDLLKQASLLTSEARRRWVTQVLDFAGTDAESPGESLSRAQMHVLGFPAPLLQARVHVGGVFIARTDFFWPRHRLIGEFDGDAKYLRDEYLGVQTARQAVLAEKKREDKLRAAGFRVVRWDWATASDPARFEACLRQAGLTNSPSNTGSTRL</sequence>
<gene>
    <name evidence="1" type="ORF">GCM10007175_13880</name>
</gene>
<dbReference type="EMBL" id="BMKV01000002">
    <property type="protein sequence ID" value="GGI77955.1"/>
    <property type="molecule type" value="Genomic_DNA"/>
</dbReference>
<proteinExistence type="predicted"/>
<dbReference type="Proteomes" id="UP000658754">
    <property type="component" value="Unassembled WGS sequence"/>
</dbReference>
<evidence type="ECO:0000313" key="2">
    <source>
        <dbReference type="Proteomes" id="UP000658754"/>
    </source>
</evidence>
<reference evidence="2" key="1">
    <citation type="journal article" date="2019" name="Int. J. Syst. Evol. Microbiol.">
        <title>The Global Catalogue of Microorganisms (GCM) 10K type strain sequencing project: providing services to taxonomists for standard genome sequencing and annotation.</title>
        <authorList>
            <consortium name="The Broad Institute Genomics Platform"/>
            <consortium name="The Broad Institute Genome Sequencing Center for Infectious Disease"/>
            <person name="Wu L."/>
            <person name="Ma J."/>
        </authorList>
    </citation>
    <scope>NUCLEOTIDE SEQUENCE [LARGE SCALE GENOMIC DNA]</scope>
    <source>
        <strain evidence="2">CGMCC 1.3601</strain>
    </source>
</reference>
<name>A0ABQ2CCJ9_9MICC</name>
<dbReference type="RefSeq" id="WP_188728860.1">
    <property type="nucleotide sequence ID" value="NZ_BMKV01000002.1"/>
</dbReference>
<organism evidence="1 2">
    <name type="scientific">Pseudarthrobacter scleromae</name>
    <dbReference type="NCBI Taxonomy" id="158897"/>
    <lineage>
        <taxon>Bacteria</taxon>
        <taxon>Bacillati</taxon>
        <taxon>Actinomycetota</taxon>
        <taxon>Actinomycetes</taxon>
        <taxon>Micrococcales</taxon>
        <taxon>Micrococcaceae</taxon>
        <taxon>Pseudarthrobacter</taxon>
    </lineage>
</organism>